<feature type="domain" description="Tyr recombinase" evidence="5">
    <location>
        <begin position="122"/>
        <end position="303"/>
    </location>
</feature>
<dbReference type="RefSeq" id="WP_161982104.1">
    <property type="nucleotide sequence ID" value="NZ_BIFT01000001.1"/>
</dbReference>
<reference evidence="8" key="1">
    <citation type="submission" date="2018-12" db="EMBL/GenBank/DDBJ databases">
        <title>Tengunoibacter tsumagoiensis gen. nov., sp. nov., Dictyobacter kobayashii sp. nov., D. alpinus sp. nov., and D. joshuensis sp. nov. and description of Dictyobacteraceae fam. nov. within the order Ktedonobacterales isolated from Tengu-no-mugimeshi.</title>
        <authorList>
            <person name="Wang C.M."/>
            <person name="Zheng Y."/>
            <person name="Sakai Y."/>
            <person name="Toyoda A."/>
            <person name="Minakuchi Y."/>
            <person name="Abe K."/>
            <person name="Yokota A."/>
            <person name="Yabe S."/>
        </authorList>
    </citation>
    <scope>NUCLEOTIDE SEQUENCE [LARGE SCALE GENOMIC DNA]</scope>
    <source>
        <strain evidence="8">Uno16</strain>
    </source>
</reference>
<keyword evidence="8" id="KW-1185">Reference proteome</keyword>
<sequence length="328" mass="37848">MDLNEVINHFLSDCEIRGLTTQTIGWYRKKLRLIARKLAEVSNITELEQVKIFHLRQLILHLMGNKAGENNPRTPTQDKPLSAFTVRGYVRALKVFFSWCVDEELIASDPSARLVQPKAPEYLIPTFTVDHIEKMLACCDQTTNEGFRNYVLLLTMLDTGMRVSELCGLQVTDVYDRYVKVFGKGRKEREIGLHPEVGKLLWRYIHKYRRPKDPEVTALFLGRHGEALQYGGIKTFLKKVKDVSGVEGVRVSAHTFRHTFAKFYLERGGEVFKLSREMGHSTVQVTELYLKDYRSSEARKEHTSYSPIGEIVFSKNKKKRDKNKDTDS</sequence>
<evidence type="ECO:0000256" key="2">
    <source>
        <dbReference type="ARBA" id="ARBA00023125"/>
    </source>
</evidence>
<comment type="caution">
    <text evidence="7">The sequence shown here is derived from an EMBL/GenBank/DDBJ whole genome shotgun (WGS) entry which is preliminary data.</text>
</comment>
<dbReference type="Proteomes" id="UP000287171">
    <property type="component" value="Unassembled WGS sequence"/>
</dbReference>
<gene>
    <name evidence="7" type="primary">xerD</name>
    <name evidence="7" type="ORF">KDA_25520</name>
</gene>
<comment type="similarity">
    <text evidence="1">Belongs to the 'phage' integrase family.</text>
</comment>
<proteinExistence type="inferred from homology"/>
<dbReference type="SUPFAM" id="SSF56349">
    <property type="entry name" value="DNA breaking-rejoining enzymes"/>
    <property type="match status" value="1"/>
</dbReference>
<dbReference type="PROSITE" id="PS51900">
    <property type="entry name" value="CB"/>
    <property type="match status" value="1"/>
</dbReference>
<dbReference type="PROSITE" id="PS51898">
    <property type="entry name" value="TYR_RECOMBINASE"/>
    <property type="match status" value="1"/>
</dbReference>
<evidence type="ECO:0000259" key="6">
    <source>
        <dbReference type="PROSITE" id="PS51900"/>
    </source>
</evidence>
<name>A0A402B6T9_9CHLR</name>
<dbReference type="PANTHER" id="PTHR30349">
    <property type="entry name" value="PHAGE INTEGRASE-RELATED"/>
    <property type="match status" value="1"/>
</dbReference>
<evidence type="ECO:0000256" key="3">
    <source>
        <dbReference type="ARBA" id="ARBA00023172"/>
    </source>
</evidence>
<dbReference type="InterPro" id="IPR002104">
    <property type="entry name" value="Integrase_catalytic"/>
</dbReference>
<dbReference type="Gene3D" id="1.10.150.130">
    <property type="match status" value="1"/>
</dbReference>
<dbReference type="GO" id="GO:0006310">
    <property type="term" value="P:DNA recombination"/>
    <property type="evidence" value="ECO:0007669"/>
    <property type="project" value="UniProtKB-KW"/>
</dbReference>
<protein>
    <submittedName>
        <fullName evidence="7">Tyrosine recombinase XerD</fullName>
    </submittedName>
</protein>
<dbReference type="AlphaFoldDB" id="A0A402B6T9"/>
<dbReference type="GO" id="GO:0015074">
    <property type="term" value="P:DNA integration"/>
    <property type="evidence" value="ECO:0007669"/>
    <property type="project" value="InterPro"/>
</dbReference>
<dbReference type="InterPro" id="IPR011010">
    <property type="entry name" value="DNA_brk_join_enz"/>
</dbReference>
<dbReference type="EMBL" id="BIFT01000001">
    <property type="protein sequence ID" value="GCE27068.1"/>
    <property type="molecule type" value="Genomic_DNA"/>
</dbReference>
<dbReference type="InterPro" id="IPR050090">
    <property type="entry name" value="Tyrosine_recombinase_XerCD"/>
</dbReference>
<dbReference type="Pfam" id="PF00589">
    <property type="entry name" value="Phage_integrase"/>
    <property type="match status" value="1"/>
</dbReference>
<dbReference type="PANTHER" id="PTHR30349:SF41">
    <property type="entry name" value="INTEGRASE_RECOMBINASE PROTEIN MJ0367-RELATED"/>
    <property type="match status" value="1"/>
</dbReference>
<accession>A0A402B6T9</accession>
<keyword evidence="3" id="KW-0233">DNA recombination</keyword>
<dbReference type="InterPro" id="IPR010998">
    <property type="entry name" value="Integrase_recombinase_N"/>
</dbReference>
<keyword evidence="2 4" id="KW-0238">DNA-binding</keyword>
<evidence type="ECO:0000313" key="8">
    <source>
        <dbReference type="Proteomes" id="UP000287171"/>
    </source>
</evidence>
<organism evidence="7 8">
    <name type="scientific">Dictyobacter alpinus</name>
    <dbReference type="NCBI Taxonomy" id="2014873"/>
    <lineage>
        <taxon>Bacteria</taxon>
        <taxon>Bacillati</taxon>
        <taxon>Chloroflexota</taxon>
        <taxon>Ktedonobacteria</taxon>
        <taxon>Ktedonobacterales</taxon>
        <taxon>Dictyobacteraceae</taxon>
        <taxon>Dictyobacter</taxon>
    </lineage>
</organism>
<feature type="domain" description="Core-binding (CB)" evidence="6">
    <location>
        <begin position="1"/>
        <end position="101"/>
    </location>
</feature>
<dbReference type="CDD" id="cd00397">
    <property type="entry name" value="DNA_BRE_C"/>
    <property type="match status" value="1"/>
</dbReference>
<evidence type="ECO:0000256" key="4">
    <source>
        <dbReference type="PROSITE-ProRule" id="PRU01248"/>
    </source>
</evidence>
<dbReference type="InterPro" id="IPR013762">
    <property type="entry name" value="Integrase-like_cat_sf"/>
</dbReference>
<evidence type="ECO:0000259" key="5">
    <source>
        <dbReference type="PROSITE" id="PS51898"/>
    </source>
</evidence>
<evidence type="ECO:0000313" key="7">
    <source>
        <dbReference type="EMBL" id="GCE27068.1"/>
    </source>
</evidence>
<dbReference type="InterPro" id="IPR044068">
    <property type="entry name" value="CB"/>
</dbReference>
<dbReference type="Gene3D" id="1.10.443.10">
    <property type="entry name" value="Intergrase catalytic core"/>
    <property type="match status" value="1"/>
</dbReference>
<dbReference type="GO" id="GO:0003677">
    <property type="term" value="F:DNA binding"/>
    <property type="evidence" value="ECO:0007669"/>
    <property type="project" value="UniProtKB-UniRule"/>
</dbReference>
<evidence type="ECO:0000256" key="1">
    <source>
        <dbReference type="ARBA" id="ARBA00008857"/>
    </source>
</evidence>